<feature type="domain" description="Major facilitator superfamily (MFS) profile" evidence="5">
    <location>
        <begin position="13"/>
        <end position="384"/>
    </location>
</feature>
<keyword evidence="3 4" id="KW-0472">Membrane</keyword>
<dbReference type="SUPFAM" id="SSF103473">
    <property type="entry name" value="MFS general substrate transporter"/>
    <property type="match status" value="1"/>
</dbReference>
<evidence type="ECO:0000256" key="3">
    <source>
        <dbReference type="ARBA" id="ARBA00023136"/>
    </source>
</evidence>
<dbReference type="GO" id="GO:0022857">
    <property type="term" value="F:transmembrane transporter activity"/>
    <property type="evidence" value="ECO:0007669"/>
    <property type="project" value="InterPro"/>
</dbReference>
<evidence type="ECO:0000313" key="6">
    <source>
        <dbReference type="EMBL" id="SKA35265.1"/>
    </source>
</evidence>
<feature type="transmembrane region" description="Helical" evidence="4">
    <location>
        <begin position="137"/>
        <end position="160"/>
    </location>
</feature>
<reference evidence="7" key="1">
    <citation type="submission" date="2017-02" db="EMBL/GenBank/DDBJ databases">
        <authorList>
            <person name="Varghese N."/>
            <person name="Submissions S."/>
        </authorList>
    </citation>
    <scope>NUCLEOTIDE SEQUENCE [LARGE SCALE GENOMIC DNA]</scope>
    <source>
        <strain evidence="7">ATCC 27094</strain>
    </source>
</reference>
<dbReference type="AlphaFoldDB" id="A0A1T4T432"/>
<evidence type="ECO:0000256" key="1">
    <source>
        <dbReference type="ARBA" id="ARBA00022692"/>
    </source>
</evidence>
<proteinExistence type="predicted"/>
<name>A0A1T4T432_9HYPH</name>
<gene>
    <name evidence="6" type="ORF">SAMN02745126_05670</name>
</gene>
<dbReference type="InterPro" id="IPR036259">
    <property type="entry name" value="MFS_trans_sf"/>
</dbReference>
<feature type="transmembrane region" description="Helical" evidence="4">
    <location>
        <begin position="102"/>
        <end position="125"/>
    </location>
</feature>
<evidence type="ECO:0000256" key="4">
    <source>
        <dbReference type="SAM" id="Phobius"/>
    </source>
</evidence>
<keyword evidence="7" id="KW-1185">Reference proteome</keyword>
<feature type="transmembrane region" description="Helical" evidence="4">
    <location>
        <begin position="270"/>
        <end position="289"/>
    </location>
</feature>
<keyword evidence="2 4" id="KW-1133">Transmembrane helix</keyword>
<feature type="transmembrane region" description="Helical" evidence="4">
    <location>
        <begin position="360"/>
        <end position="379"/>
    </location>
</feature>
<feature type="transmembrane region" description="Helical" evidence="4">
    <location>
        <begin position="76"/>
        <end position="96"/>
    </location>
</feature>
<feature type="transmembrane region" description="Helical" evidence="4">
    <location>
        <begin position="295"/>
        <end position="318"/>
    </location>
</feature>
<evidence type="ECO:0000259" key="5">
    <source>
        <dbReference type="PROSITE" id="PS50850"/>
    </source>
</evidence>
<organism evidence="6 7">
    <name type="scientific">Enhydrobacter aerosaccus</name>
    <dbReference type="NCBI Taxonomy" id="225324"/>
    <lineage>
        <taxon>Bacteria</taxon>
        <taxon>Pseudomonadati</taxon>
        <taxon>Pseudomonadota</taxon>
        <taxon>Alphaproteobacteria</taxon>
        <taxon>Hyphomicrobiales</taxon>
        <taxon>Enhydrobacter</taxon>
    </lineage>
</organism>
<dbReference type="GO" id="GO:0005886">
    <property type="term" value="C:plasma membrane"/>
    <property type="evidence" value="ECO:0007669"/>
    <property type="project" value="TreeGrafter"/>
</dbReference>
<sequence length="384" mass="39970">MSPTSTAASPWKTLLPVFAACAAIGLQAGVALPLVPLALQRQGVDKFTIGLVSAGWALGMLSFGTRIPRLAARFGAAPSIVFAVAVGSLIMVAFTVTSGPVAWFVLSFLHGVVGGVPWVVSEIWMNVVVEERRRGRAMAVYAAMFALGMALGPFVLQIVGVYGPRPFLTCAALALLVAVPLLPFWNTSPRIAHARDSGFGLVIAAAPLAMFAAFAAGTGEQVAFSFLPVYAVNAGVTAEIGTLWLSAFVIGNIVLQWPIGWLADHADRRIVLAACALLSMGLMLLLPLVPAYSASVIAVVMLWGGISFSIYPVGLALLGRRFNGGDIARANTAYSMLYILGGLIGRPLTGAAMDAVGEPGLGWTLALFYAAVGFAALLASRRPG</sequence>
<feature type="transmembrane region" description="Helical" evidence="4">
    <location>
        <begin position="166"/>
        <end position="185"/>
    </location>
</feature>
<feature type="transmembrane region" description="Helical" evidence="4">
    <location>
        <begin position="243"/>
        <end position="263"/>
    </location>
</feature>
<evidence type="ECO:0000256" key="2">
    <source>
        <dbReference type="ARBA" id="ARBA00022989"/>
    </source>
</evidence>
<accession>A0A1T4T432</accession>
<dbReference type="InterPro" id="IPR020846">
    <property type="entry name" value="MFS_dom"/>
</dbReference>
<dbReference type="InterPro" id="IPR047200">
    <property type="entry name" value="MFS_YcaD-like"/>
</dbReference>
<dbReference type="Proteomes" id="UP000190092">
    <property type="component" value="Unassembled WGS sequence"/>
</dbReference>
<protein>
    <submittedName>
        <fullName evidence="6">Predicted arabinose efflux permease, MFS family</fullName>
    </submittedName>
</protein>
<dbReference type="EMBL" id="FUWJ01000012">
    <property type="protein sequence ID" value="SKA35265.1"/>
    <property type="molecule type" value="Genomic_DNA"/>
</dbReference>
<dbReference type="STRING" id="225324.SAMN02745126_05670"/>
<dbReference type="PANTHER" id="PTHR23521">
    <property type="entry name" value="TRANSPORTER MFS SUPERFAMILY"/>
    <property type="match status" value="1"/>
</dbReference>
<feature type="transmembrane region" description="Helical" evidence="4">
    <location>
        <begin position="197"/>
        <end position="217"/>
    </location>
</feature>
<dbReference type="PROSITE" id="PS50850">
    <property type="entry name" value="MFS"/>
    <property type="match status" value="1"/>
</dbReference>
<dbReference type="CDD" id="cd17477">
    <property type="entry name" value="MFS_YcaD_like"/>
    <property type="match status" value="1"/>
</dbReference>
<evidence type="ECO:0000313" key="7">
    <source>
        <dbReference type="Proteomes" id="UP000190092"/>
    </source>
</evidence>
<dbReference type="Pfam" id="PF07690">
    <property type="entry name" value="MFS_1"/>
    <property type="match status" value="1"/>
</dbReference>
<dbReference type="InterPro" id="IPR011701">
    <property type="entry name" value="MFS"/>
</dbReference>
<keyword evidence="1 4" id="KW-0812">Transmembrane</keyword>
<feature type="transmembrane region" description="Helical" evidence="4">
    <location>
        <begin position="330"/>
        <end position="348"/>
    </location>
</feature>
<dbReference type="PANTHER" id="PTHR23521:SF3">
    <property type="entry name" value="MFS TRANSPORTER"/>
    <property type="match status" value="1"/>
</dbReference>
<dbReference type="RefSeq" id="WP_170921179.1">
    <property type="nucleotide sequence ID" value="NZ_FUWJ01000012.1"/>
</dbReference>
<dbReference type="Gene3D" id="1.20.1250.20">
    <property type="entry name" value="MFS general substrate transporter like domains"/>
    <property type="match status" value="2"/>
</dbReference>